<dbReference type="InterPro" id="IPR016683">
    <property type="entry name" value="Glyco_trans_28_RedA_prd"/>
</dbReference>
<name>A0A9X5I354_9CYAN</name>
<dbReference type="Gene3D" id="3.40.50.2000">
    <property type="entry name" value="Glycogen Phosphorylase B"/>
    <property type="match status" value="1"/>
</dbReference>
<dbReference type="OrthoDB" id="9802126at2"/>
<evidence type="ECO:0000313" key="2">
    <source>
        <dbReference type="EMBL" id="NHC33167.1"/>
    </source>
</evidence>
<dbReference type="PANTHER" id="PTHR21015:SF28">
    <property type="entry name" value="SLL1722 PROTEIN"/>
    <property type="match status" value="1"/>
</dbReference>
<feature type="domain" description="Glycosyl transferase family 28 C-terminal" evidence="1">
    <location>
        <begin position="226"/>
        <end position="369"/>
    </location>
</feature>
<accession>A0A9X5I354</accession>
<dbReference type="EMBL" id="JTJC03000001">
    <property type="protein sequence ID" value="NHC33167.1"/>
    <property type="molecule type" value="Genomic_DNA"/>
</dbReference>
<dbReference type="GO" id="GO:0016758">
    <property type="term" value="F:hexosyltransferase activity"/>
    <property type="evidence" value="ECO:0007669"/>
    <property type="project" value="InterPro"/>
</dbReference>
<dbReference type="AlphaFoldDB" id="A0A9X5I354"/>
<dbReference type="Proteomes" id="UP000031532">
    <property type="component" value="Unassembled WGS sequence"/>
</dbReference>
<sequence>MRLLVYSHDAFGLGNIRRMLAICEHLLSEIPDLSILLLSGSPMLQGFRLPKGLDYIKLPCLNRGETGEIAVKYLGMDVEETVKLRSELILSAAIIFQPDIFLVDKKPYGLKNELRGTLNYLKKTLPETKLVLLLRDILDCPEKTIAEWQKNDFYTAIDKFYHQIQIVGTPEVFDTVREYRFPSTIAEKVRYCGYLHRQPGQKSRTSIRRELQVSQRERLILVTPGGGEDGYELVDTYLSALAILPAKYRIKSLIICGPEMPETQKQLVERAAENNSQVRVGEFTDDLMSYMNAADVVVSMAGYNTVCEILSAKKPSVIIPRSKPSQEQLIRAEKMANLGLIKTLIPSQENCSSTTLMNLLLSQLKGRQKPDFNLDMNGLVRVQNYLLQLMSQKVCKQQLNQIYQKYTSLPALALDRSAV</sequence>
<dbReference type="PANTHER" id="PTHR21015">
    <property type="entry name" value="UDP-N-ACETYLGLUCOSAMINE--N-ACETYLMURAMYL-(PENTAPEPTIDE) PYROPHOSPHORYL-UNDECAPRENOL N-ACETYLGLUCOSAMINE TRANSFERASE 1"/>
    <property type="match status" value="1"/>
</dbReference>
<evidence type="ECO:0000313" key="3">
    <source>
        <dbReference type="Proteomes" id="UP000031532"/>
    </source>
</evidence>
<reference evidence="2 3" key="1">
    <citation type="journal article" date="2015" name="Genome Announc.">
        <title>Draft Genome Sequence of the Terrestrial Cyanobacterium Scytonema millei VB511283, Isolated from Eastern India.</title>
        <authorList>
            <person name="Sen D."/>
            <person name="Chandrababunaidu M.M."/>
            <person name="Singh D."/>
            <person name="Sanghi N."/>
            <person name="Ghorai A."/>
            <person name="Mishra G.P."/>
            <person name="Madduluri M."/>
            <person name="Adhikary S.P."/>
            <person name="Tripathy S."/>
        </authorList>
    </citation>
    <scope>NUCLEOTIDE SEQUENCE [LARGE SCALE GENOMIC DNA]</scope>
    <source>
        <strain evidence="2 3">VB511283</strain>
    </source>
</reference>
<dbReference type="PIRSF" id="PIRSF017085">
    <property type="entry name" value="Glycosyltransf_RedA_prd"/>
    <property type="match status" value="1"/>
</dbReference>
<dbReference type="Pfam" id="PF04101">
    <property type="entry name" value="Glyco_tran_28_C"/>
    <property type="match status" value="1"/>
</dbReference>
<comment type="caution">
    <text evidence="2">The sequence shown here is derived from an EMBL/GenBank/DDBJ whole genome shotgun (WGS) entry which is preliminary data.</text>
</comment>
<evidence type="ECO:0000259" key="1">
    <source>
        <dbReference type="Pfam" id="PF04101"/>
    </source>
</evidence>
<keyword evidence="3" id="KW-1185">Reference proteome</keyword>
<proteinExistence type="predicted"/>
<organism evidence="2 3">
    <name type="scientific">Scytonema millei VB511283</name>
    <dbReference type="NCBI Taxonomy" id="1245923"/>
    <lineage>
        <taxon>Bacteria</taxon>
        <taxon>Bacillati</taxon>
        <taxon>Cyanobacteriota</taxon>
        <taxon>Cyanophyceae</taxon>
        <taxon>Nostocales</taxon>
        <taxon>Scytonemataceae</taxon>
        <taxon>Scytonema</taxon>
    </lineage>
</organism>
<dbReference type="SUPFAM" id="SSF53756">
    <property type="entry name" value="UDP-Glycosyltransferase/glycogen phosphorylase"/>
    <property type="match status" value="1"/>
</dbReference>
<dbReference type="InterPro" id="IPR007235">
    <property type="entry name" value="Glyco_trans_28_C"/>
</dbReference>
<dbReference type="RefSeq" id="WP_039714817.1">
    <property type="nucleotide sequence ID" value="NZ_JTJC03000001.1"/>
</dbReference>
<gene>
    <name evidence="2" type="ORF">QH73_0000555</name>
</gene>
<protein>
    <submittedName>
        <fullName evidence="2">Glycosyltransferase</fullName>
    </submittedName>
</protein>